<evidence type="ECO:0000313" key="7">
    <source>
        <dbReference type="Proteomes" id="UP000594638"/>
    </source>
</evidence>
<dbReference type="InterPro" id="IPR006214">
    <property type="entry name" value="Bax_inhibitor_1-related"/>
</dbReference>
<feature type="transmembrane region" description="Helical" evidence="5">
    <location>
        <begin position="94"/>
        <end position="112"/>
    </location>
</feature>
<reference evidence="6 7" key="1">
    <citation type="submission" date="2019-12" db="EMBL/GenBank/DDBJ databases">
        <authorList>
            <person name="Alioto T."/>
            <person name="Alioto T."/>
            <person name="Gomez Garrido J."/>
        </authorList>
    </citation>
    <scope>NUCLEOTIDE SEQUENCE [LARGE SCALE GENOMIC DNA]</scope>
</reference>
<dbReference type="GO" id="GO:0016020">
    <property type="term" value="C:membrane"/>
    <property type="evidence" value="ECO:0007669"/>
    <property type="project" value="UniProtKB-SubCell"/>
</dbReference>
<comment type="subcellular location">
    <subcellularLocation>
        <location evidence="1">Membrane</location>
        <topology evidence="1">Multi-pass membrane protein</topology>
    </subcellularLocation>
</comment>
<keyword evidence="4 5" id="KW-0472">Membrane</keyword>
<organism evidence="6 7">
    <name type="scientific">Olea europaea subsp. europaea</name>
    <dbReference type="NCBI Taxonomy" id="158383"/>
    <lineage>
        <taxon>Eukaryota</taxon>
        <taxon>Viridiplantae</taxon>
        <taxon>Streptophyta</taxon>
        <taxon>Embryophyta</taxon>
        <taxon>Tracheophyta</taxon>
        <taxon>Spermatophyta</taxon>
        <taxon>Magnoliopsida</taxon>
        <taxon>eudicotyledons</taxon>
        <taxon>Gunneridae</taxon>
        <taxon>Pentapetalae</taxon>
        <taxon>asterids</taxon>
        <taxon>lamiids</taxon>
        <taxon>Lamiales</taxon>
        <taxon>Oleaceae</taxon>
        <taxon>Oleeae</taxon>
        <taxon>Olea</taxon>
    </lineage>
</organism>
<feature type="transmembrane region" description="Helical" evidence="5">
    <location>
        <begin position="33"/>
        <end position="55"/>
    </location>
</feature>
<evidence type="ECO:0000256" key="3">
    <source>
        <dbReference type="ARBA" id="ARBA00022989"/>
    </source>
</evidence>
<accession>A0A8S0RBY1</accession>
<dbReference type="OrthoDB" id="1719712at2759"/>
<gene>
    <name evidence="6" type="ORF">OLEA9_A003897</name>
</gene>
<dbReference type="PANTHER" id="PTHR23291:SF31">
    <property type="entry name" value="PROTEIN LIFEGUARD 4"/>
    <property type="match status" value="1"/>
</dbReference>
<comment type="similarity">
    <text evidence="5">Belongs to the BI1 family.</text>
</comment>
<evidence type="ECO:0000313" key="6">
    <source>
        <dbReference type="EMBL" id="CAA2976571.1"/>
    </source>
</evidence>
<dbReference type="Pfam" id="PF01027">
    <property type="entry name" value="Bax1-I"/>
    <property type="match status" value="1"/>
</dbReference>
<proteinExistence type="inferred from homology"/>
<evidence type="ECO:0000256" key="4">
    <source>
        <dbReference type="ARBA" id="ARBA00023136"/>
    </source>
</evidence>
<sequence>MRKHPVNFFLLGIFTVAFGFALGVVCAYYSGKVILETIILTAVLVISLTIYTFWAAKRGEDFKFLPAFIFGSLIVLLLFILIQIFFPLGSLSVTIYGVLISIVFCAYIIYDTNNLIKRFSFDECIWASISLYLDVLNLFLYLLDVIKARN</sequence>
<protein>
    <submittedName>
        <fullName evidence="6">BI1</fullName>
    </submittedName>
</protein>
<feature type="transmembrane region" description="Helical" evidence="5">
    <location>
        <begin position="67"/>
        <end position="88"/>
    </location>
</feature>
<dbReference type="AlphaFoldDB" id="A0A8S0RBY1"/>
<evidence type="ECO:0000256" key="1">
    <source>
        <dbReference type="ARBA" id="ARBA00004141"/>
    </source>
</evidence>
<comment type="caution">
    <text evidence="5">Lacks conserved residue(s) required for the propagation of feature annotation.</text>
</comment>
<keyword evidence="2 5" id="KW-0812">Transmembrane</keyword>
<dbReference type="Proteomes" id="UP000594638">
    <property type="component" value="Unassembled WGS sequence"/>
</dbReference>
<dbReference type="Gramene" id="OE9A003897T1">
    <property type="protein sequence ID" value="OE9A003897C1"/>
    <property type="gene ID" value="OE9A003897"/>
</dbReference>
<evidence type="ECO:0000256" key="5">
    <source>
        <dbReference type="RuleBase" id="RU004379"/>
    </source>
</evidence>
<comment type="caution">
    <text evidence="6">The sequence shown here is derived from an EMBL/GenBank/DDBJ whole genome shotgun (WGS) entry which is preliminary data.</text>
</comment>
<name>A0A8S0RBY1_OLEEU</name>
<keyword evidence="3 5" id="KW-1133">Transmembrane helix</keyword>
<dbReference type="PANTHER" id="PTHR23291">
    <property type="entry name" value="BAX INHIBITOR-RELATED"/>
    <property type="match status" value="1"/>
</dbReference>
<evidence type="ECO:0000256" key="2">
    <source>
        <dbReference type="ARBA" id="ARBA00022692"/>
    </source>
</evidence>
<dbReference type="EMBL" id="CACTIH010002475">
    <property type="protein sequence ID" value="CAA2976571.1"/>
    <property type="molecule type" value="Genomic_DNA"/>
</dbReference>
<keyword evidence="7" id="KW-1185">Reference proteome</keyword>